<dbReference type="Proteomes" id="UP001634394">
    <property type="component" value="Unassembled WGS sequence"/>
</dbReference>
<gene>
    <name evidence="2" type="ORF">ACJMK2_007146</name>
</gene>
<feature type="region of interest" description="Disordered" evidence="1">
    <location>
        <begin position="146"/>
        <end position="231"/>
    </location>
</feature>
<comment type="caution">
    <text evidence="2">The sequence shown here is derived from an EMBL/GenBank/DDBJ whole genome shotgun (WGS) entry which is preliminary data.</text>
</comment>
<organism evidence="2 3">
    <name type="scientific">Sinanodonta woodiana</name>
    <name type="common">Chinese pond mussel</name>
    <name type="synonym">Anodonta woodiana</name>
    <dbReference type="NCBI Taxonomy" id="1069815"/>
    <lineage>
        <taxon>Eukaryota</taxon>
        <taxon>Metazoa</taxon>
        <taxon>Spiralia</taxon>
        <taxon>Lophotrochozoa</taxon>
        <taxon>Mollusca</taxon>
        <taxon>Bivalvia</taxon>
        <taxon>Autobranchia</taxon>
        <taxon>Heteroconchia</taxon>
        <taxon>Palaeoheterodonta</taxon>
        <taxon>Unionida</taxon>
        <taxon>Unionoidea</taxon>
        <taxon>Unionidae</taxon>
        <taxon>Unioninae</taxon>
        <taxon>Sinanodonta</taxon>
    </lineage>
</organism>
<protein>
    <submittedName>
        <fullName evidence="2">Uncharacterized protein</fullName>
    </submittedName>
</protein>
<evidence type="ECO:0000256" key="1">
    <source>
        <dbReference type="SAM" id="MobiDB-lite"/>
    </source>
</evidence>
<proteinExistence type="predicted"/>
<feature type="compositionally biased region" description="Low complexity" evidence="1">
    <location>
        <begin position="201"/>
        <end position="221"/>
    </location>
</feature>
<name>A0ABD3VHX3_SINWO</name>
<dbReference type="EMBL" id="JBJQND010000011">
    <property type="protein sequence ID" value="KAL3861060.1"/>
    <property type="molecule type" value="Genomic_DNA"/>
</dbReference>
<sequence length="231" mass="25777">MAMFPNAARGYMPYVQGKQQVVKHKRSRIGAKYPKSENKQLNSQKMYQVTLRDKNGKTYKYIVRTDGSNSLPDLNTAKTKALIASSSLPNLGVPSPPQNRRALIAKSDSDVNKESYSSLTTSLDLRECGKKEGLISSFIRFLKQKTGGKKEKSGKSKRKPKDVSQRKRQRTVSAMSNLDPIQESPNEHEYEGDEDVDSYTHDSCSLSSDSDSSSVDSNSIQDNEDNINEKS</sequence>
<dbReference type="AlphaFoldDB" id="A0ABD3VHX3"/>
<feature type="compositionally biased region" description="Basic residues" evidence="1">
    <location>
        <begin position="155"/>
        <end position="170"/>
    </location>
</feature>
<feature type="compositionally biased region" description="Acidic residues" evidence="1">
    <location>
        <begin position="222"/>
        <end position="231"/>
    </location>
</feature>
<evidence type="ECO:0000313" key="3">
    <source>
        <dbReference type="Proteomes" id="UP001634394"/>
    </source>
</evidence>
<keyword evidence="3" id="KW-1185">Reference proteome</keyword>
<reference evidence="2 3" key="1">
    <citation type="submission" date="2024-11" db="EMBL/GenBank/DDBJ databases">
        <title>Chromosome-level genome assembly of the freshwater bivalve Anodonta woodiana.</title>
        <authorList>
            <person name="Chen X."/>
        </authorList>
    </citation>
    <scope>NUCLEOTIDE SEQUENCE [LARGE SCALE GENOMIC DNA]</scope>
    <source>
        <strain evidence="2">MN2024</strain>
        <tissue evidence="2">Gills</tissue>
    </source>
</reference>
<accession>A0ABD3VHX3</accession>
<evidence type="ECO:0000313" key="2">
    <source>
        <dbReference type="EMBL" id="KAL3861060.1"/>
    </source>
</evidence>